<accession>A0A090V174</accession>
<reference evidence="1 2" key="1">
    <citation type="submission" date="2014-09" db="EMBL/GenBank/DDBJ databases">
        <title>Whole genome shotgun sequence of Escherichia vulneris NBRC 102420.</title>
        <authorList>
            <person name="Yoshida Y."/>
            <person name="Hosoyama A."/>
            <person name="Tsuchikane K."/>
            <person name="Ohji S."/>
            <person name="Ichikawa N."/>
            <person name="Kimura A."/>
            <person name="Yamazoe A."/>
            <person name="Ezaki T."/>
            <person name="Fujita N."/>
        </authorList>
    </citation>
    <scope>NUCLEOTIDE SEQUENCE [LARGE SCALE GENOMIC DNA]</scope>
    <source>
        <strain evidence="1 2">NBRC 102420</strain>
    </source>
</reference>
<comment type="caution">
    <text evidence="1">The sequence shown here is derived from an EMBL/GenBank/DDBJ whole genome shotgun (WGS) entry which is preliminary data.</text>
</comment>
<evidence type="ECO:0000313" key="2">
    <source>
        <dbReference type="Proteomes" id="UP000029462"/>
    </source>
</evidence>
<dbReference type="EMBL" id="BBMZ01000012">
    <property type="protein sequence ID" value="GAL58650.1"/>
    <property type="molecule type" value="Genomic_DNA"/>
</dbReference>
<proteinExistence type="predicted"/>
<dbReference type="Proteomes" id="UP000029462">
    <property type="component" value="Unassembled WGS sequence"/>
</dbReference>
<organism evidence="1 2">
    <name type="scientific">Pseudescherichia vulneris NBRC 102420</name>
    <dbReference type="NCBI Taxonomy" id="1115515"/>
    <lineage>
        <taxon>Bacteria</taxon>
        <taxon>Pseudomonadati</taxon>
        <taxon>Pseudomonadota</taxon>
        <taxon>Gammaproteobacteria</taxon>
        <taxon>Enterobacterales</taxon>
        <taxon>Enterobacteriaceae</taxon>
        <taxon>Pseudescherichia</taxon>
    </lineage>
</organism>
<protein>
    <submittedName>
        <fullName evidence="1">Uncharacterized protein</fullName>
    </submittedName>
</protein>
<keyword evidence="2" id="KW-1185">Reference proteome</keyword>
<dbReference type="RefSeq" id="WP_042391746.1">
    <property type="nucleotide sequence ID" value="NZ_BBMZ01000012.1"/>
</dbReference>
<sequence>MKKVKPRTVIVLVAVVALLAWWLVPHYSDEDKAYYASVLCTVKSSSPTAGLTEMEQMIEGGNSDYALKKTHFSSSLGEAVLHAWDQLSAAEKQSAMDTPKSCSDLLLARMNG</sequence>
<dbReference type="eggNOG" id="ENOG50338FX">
    <property type="taxonomic scope" value="Bacteria"/>
</dbReference>
<dbReference type="AlphaFoldDB" id="A0A090V174"/>
<gene>
    <name evidence="1" type="ORF">EV102420_12_01560</name>
</gene>
<evidence type="ECO:0000313" key="1">
    <source>
        <dbReference type="EMBL" id="GAL58650.1"/>
    </source>
</evidence>
<dbReference type="OrthoDB" id="9114396at2"/>
<name>A0A090V174_PSEVU</name>